<sequence length="171" mass="18826">MKTAKAPNAKVARPVKGKGGIWPWLFVAPLLSGVAIFYYYPIIKNFYLSFTRSDAFGGSAKWVGLENYTDLFNRPDLASATINTIIYTLAVVASIIISVLIAALIELPGLRGVRFYRTVFFMPYLAMPIAVSQVWKIIFNGNFGLFNQMLKGLGVSNPPYWLSTPGFAGSS</sequence>
<dbReference type="HOGENOM" id="CLU_1559649_0_0_11"/>
<gene>
    <name evidence="8" type="ORF">HMPREF0045_00649</name>
</gene>
<evidence type="ECO:0000313" key="9">
    <source>
        <dbReference type="Proteomes" id="UP000003822"/>
    </source>
</evidence>
<evidence type="ECO:0000256" key="5">
    <source>
        <dbReference type="ARBA" id="ARBA00022989"/>
    </source>
</evidence>
<dbReference type="OrthoDB" id="3265694at2"/>
<dbReference type="EMBL" id="ACRN01000002">
    <property type="protein sequence ID" value="EHM89236.1"/>
    <property type="molecule type" value="Genomic_DNA"/>
</dbReference>
<dbReference type="RefSeq" id="WP_005985476.1">
    <property type="nucleotide sequence ID" value="NZ_JH470338.1"/>
</dbReference>
<evidence type="ECO:0008006" key="10">
    <source>
        <dbReference type="Google" id="ProtNLM"/>
    </source>
</evidence>
<keyword evidence="9" id="KW-1185">Reference proteome</keyword>
<dbReference type="GO" id="GO:0005886">
    <property type="term" value="C:plasma membrane"/>
    <property type="evidence" value="ECO:0007669"/>
    <property type="project" value="UniProtKB-SubCell"/>
</dbReference>
<feature type="transmembrane region" description="Helical" evidence="7">
    <location>
        <begin position="21"/>
        <end position="40"/>
    </location>
</feature>
<feature type="transmembrane region" description="Helical" evidence="7">
    <location>
        <begin position="85"/>
        <end position="107"/>
    </location>
</feature>
<dbReference type="STRING" id="435830.HMPREF0045_00649"/>
<dbReference type="SUPFAM" id="SSF161098">
    <property type="entry name" value="MetI-like"/>
    <property type="match status" value="1"/>
</dbReference>
<proteinExistence type="predicted"/>
<keyword evidence="4 7" id="KW-0812">Transmembrane</keyword>
<protein>
    <recommendedName>
        <fullName evidence="10">ABC transmembrane type-1 domain-containing protein</fullName>
    </recommendedName>
</protein>
<organism evidence="8 9">
    <name type="scientific">Actinomyces graevenitzii C83</name>
    <dbReference type="NCBI Taxonomy" id="435830"/>
    <lineage>
        <taxon>Bacteria</taxon>
        <taxon>Bacillati</taxon>
        <taxon>Actinomycetota</taxon>
        <taxon>Actinomycetes</taxon>
        <taxon>Actinomycetales</taxon>
        <taxon>Actinomycetaceae</taxon>
        <taxon>Actinomyces</taxon>
    </lineage>
</organism>
<evidence type="ECO:0000256" key="2">
    <source>
        <dbReference type="ARBA" id="ARBA00022448"/>
    </source>
</evidence>
<dbReference type="InterPro" id="IPR035906">
    <property type="entry name" value="MetI-like_sf"/>
</dbReference>
<evidence type="ECO:0000256" key="6">
    <source>
        <dbReference type="ARBA" id="ARBA00023136"/>
    </source>
</evidence>
<keyword evidence="5 7" id="KW-1133">Transmembrane helix</keyword>
<comment type="subcellular location">
    <subcellularLocation>
        <location evidence="1">Cell membrane</location>
        <topology evidence="1">Multi-pass membrane protein</topology>
    </subcellularLocation>
</comment>
<feature type="transmembrane region" description="Helical" evidence="7">
    <location>
        <begin position="119"/>
        <end position="139"/>
    </location>
</feature>
<dbReference type="Proteomes" id="UP000003822">
    <property type="component" value="Unassembled WGS sequence"/>
</dbReference>
<evidence type="ECO:0000256" key="7">
    <source>
        <dbReference type="SAM" id="Phobius"/>
    </source>
</evidence>
<dbReference type="eggNOG" id="COG1175">
    <property type="taxonomic scope" value="Bacteria"/>
</dbReference>
<dbReference type="InterPro" id="IPR051393">
    <property type="entry name" value="ABC_transporter_permease"/>
</dbReference>
<dbReference type="PATRIC" id="fig|435830.3.peg.623"/>
<dbReference type="AlphaFoldDB" id="G9PE05"/>
<dbReference type="PANTHER" id="PTHR30193:SF37">
    <property type="entry name" value="INNER MEMBRANE ABC TRANSPORTER PERMEASE PROTEIN YCJO"/>
    <property type="match status" value="1"/>
</dbReference>
<evidence type="ECO:0000256" key="4">
    <source>
        <dbReference type="ARBA" id="ARBA00022692"/>
    </source>
</evidence>
<keyword evidence="2" id="KW-0813">Transport</keyword>
<evidence type="ECO:0000256" key="3">
    <source>
        <dbReference type="ARBA" id="ARBA00022475"/>
    </source>
</evidence>
<comment type="caution">
    <text evidence="8">The sequence shown here is derived from an EMBL/GenBank/DDBJ whole genome shotgun (WGS) entry which is preliminary data.</text>
</comment>
<dbReference type="Gene3D" id="1.10.3720.10">
    <property type="entry name" value="MetI-like"/>
    <property type="match status" value="1"/>
</dbReference>
<keyword evidence="6 7" id="KW-0472">Membrane</keyword>
<keyword evidence="3" id="KW-1003">Cell membrane</keyword>
<reference evidence="8 9" key="1">
    <citation type="submission" date="2011-10" db="EMBL/GenBank/DDBJ databases">
        <title>The Genome Sequence of Actinomyces graevenitzii C83.</title>
        <authorList>
            <consortium name="The Broad Institute Genome Sequencing Platform"/>
            <consortium name="The Broad Institute Genome Sequencing Center for Infectious Disease"/>
            <person name="Earl A."/>
            <person name="Ward D."/>
            <person name="Feldgarden M."/>
            <person name="Gevers D."/>
            <person name="Sibley C.D."/>
            <person name="Field T.R."/>
            <person name="Grinwis M."/>
            <person name="Eshaghurshan C.S."/>
            <person name="Surette M.G."/>
            <person name="Young S.K."/>
            <person name="Zeng Q."/>
            <person name="Gargeya S."/>
            <person name="Fitzgerald M."/>
            <person name="Haas B."/>
            <person name="Abouelleil A."/>
            <person name="Alvarado L."/>
            <person name="Arachchi H.M."/>
            <person name="Berlin A."/>
            <person name="Brown A."/>
            <person name="Chapman S.B."/>
            <person name="Chen Z."/>
            <person name="Dunbar C."/>
            <person name="Freedman E."/>
            <person name="Gearin G."/>
            <person name="Goldberg J."/>
            <person name="Griggs A."/>
            <person name="Gujja S."/>
            <person name="Heiman D."/>
            <person name="Howarth C."/>
            <person name="Larson L."/>
            <person name="Lui A."/>
            <person name="MacDonald P.J.P."/>
            <person name="Montmayeur A."/>
            <person name="Murphy C."/>
            <person name="Neiman D."/>
            <person name="Pearson M."/>
            <person name="Priest M."/>
            <person name="Roberts A."/>
            <person name="Saif S."/>
            <person name="Shea T."/>
            <person name="Shenoy N."/>
            <person name="Sisk P."/>
            <person name="Stolte C."/>
            <person name="Sykes S."/>
            <person name="Wortman J."/>
            <person name="Nusbaum C."/>
            <person name="Birren B."/>
        </authorList>
    </citation>
    <scope>NUCLEOTIDE SEQUENCE [LARGE SCALE GENOMIC DNA]</scope>
    <source>
        <strain evidence="8 9">C83</strain>
    </source>
</reference>
<name>G9PE05_9ACTO</name>
<evidence type="ECO:0000313" key="8">
    <source>
        <dbReference type="EMBL" id="EHM89236.1"/>
    </source>
</evidence>
<evidence type="ECO:0000256" key="1">
    <source>
        <dbReference type="ARBA" id="ARBA00004651"/>
    </source>
</evidence>
<accession>G9PE05</accession>
<dbReference type="PANTHER" id="PTHR30193">
    <property type="entry name" value="ABC TRANSPORTER PERMEASE PROTEIN"/>
    <property type="match status" value="1"/>
</dbReference>